<dbReference type="GO" id="GO:0015031">
    <property type="term" value="P:protein transport"/>
    <property type="evidence" value="ECO:0007669"/>
    <property type="project" value="UniProtKB-KW"/>
</dbReference>
<dbReference type="PROSITE" id="PS50893">
    <property type="entry name" value="ABC_TRANSPORTER_2"/>
    <property type="match status" value="1"/>
</dbReference>
<evidence type="ECO:0000256" key="8">
    <source>
        <dbReference type="ARBA" id="ARBA00023136"/>
    </source>
</evidence>
<keyword evidence="5" id="KW-0067">ATP-binding</keyword>
<name>A0A1H0MD18_9ACTN</name>
<evidence type="ECO:0000256" key="7">
    <source>
        <dbReference type="ARBA" id="ARBA00022989"/>
    </source>
</evidence>
<feature type="transmembrane region" description="Helical" evidence="11">
    <location>
        <begin position="430"/>
        <end position="455"/>
    </location>
</feature>
<keyword evidence="2 11" id="KW-0812">Transmembrane</keyword>
<dbReference type="InterPro" id="IPR003593">
    <property type="entry name" value="AAA+_ATPase"/>
</dbReference>
<keyword evidence="7 11" id="KW-1133">Transmembrane helix</keyword>
<accession>A0A1H0MD18</accession>
<feature type="transmembrane region" description="Helical" evidence="11">
    <location>
        <begin position="175"/>
        <end position="203"/>
    </location>
</feature>
<feature type="domain" description="ABC transporter" evidence="12">
    <location>
        <begin position="495"/>
        <end position="727"/>
    </location>
</feature>
<evidence type="ECO:0000259" key="14">
    <source>
        <dbReference type="PROSITE" id="PS50990"/>
    </source>
</evidence>
<proteinExistence type="predicted"/>
<keyword evidence="16" id="KW-1185">Reference proteome</keyword>
<comment type="subcellular location">
    <subcellularLocation>
        <location evidence="1">Cell membrane</location>
        <topology evidence="1">Multi-pass membrane protein</topology>
    </subcellularLocation>
</comment>
<evidence type="ECO:0000256" key="9">
    <source>
        <dbReference type="ARBA" id="ARBA00043264"/>
    </source>
</evidence>
<dbReference type="PROSITE" id="PS50990">
    <property type="entry name" value="PEPTIDASE_C39"/>
    <property type="match status" value="1"/>
</dbReference>
<keyword evidence="4" id="KW-0645">Protease</keyword>
<dbReference type="Pfam" id="PF00005">
    <property type="entry name" value="ABC_tran"/>
    <property type="match status" value="1"/>
</dbReference>
<evidence type="ECO:0000256" key="2">
    <source>
        <dbReference type="ARBA" id="ARBA00022692"/>
    </source>
</evidence>
<dbReference type="RefSeq" id="WP_093786961.1">
    <property type="nucleotide sequence ID" value="NZ_FNIE01000012.1"/>
</dbReference>
<dbReference type="GO" id="GO:0016887">
    <property type="term" value="F:ATP hydrolysis activity"/>
    <property type="evidence" value="ECO:0007669"/>
    <property type="project" value="InterPro"/>
</dbReference>
<dbReference type="Gene3D" id="3.90.70.10">
    <property type="entry name" value="Cysteine proteinases"/>
    <property type="match status" value="1"/>
</dbReference>
<sequence length="798" mass="82462">MRSAPLALGRRVRRVPYVPQTEETDCAPACLASVLACHGRRVPLRELREATGASRDGVDALTLVRAARGYGLAARAVRVTTTWRDGRAEVTGLADLPLPVIVHLRDRHFMVLERVSGGTATLVDPALGRHRRPVADLAPDLSGIVLVAEPGPHFRPGGARAGTLRRIAGLLAGQWTGVLVAVLLSLVACAAGLALAMVLKLLAGALLAGGSAGQLQFGAALLATGVLAGGVAAALNQILGRFQIRQSLTLSVDLVWRLLHIEGAALLRREPGAMASRVQSADAFAQGLIYQVVPGLAAVVNAALIGVVMVHEDRVVGLTAVGLGLLAVAIPVFSWHRQAAAAVIEQRLTMRRDAVGFAVMRSIDAVKGSGGEAEVAGYWTSRHAVAVRASALHTRQQQGINSAAAVLAVGAAGAVALVSAPRILATHMTFGSLFAIQSLTGSFVAAASAVVLGLLQIPGLRTQLDVLDDLLGERSDVGAVREVGEDTGERLAGHLRLEGVTAGYTPARPALRDVDLTVRAGEWLAVTGPTGAGKTSLARLLAGVLQPQDGQVLLDGRPARSWPRGVLVRSVAWVDQNIELFAGTVADNLTLWDDDTAPGALDRALHDACLDEVIARRGGPHAAVVTEGGDNFSGGERQRLEVARALLTDPSILILDEATGALDRAVERELFARLRRRGVTVIMLAHRRSAVDVCDREVVVRGGTLREAQPPAGDLDGGGPDNGGSGSAAPDGPAAAPGAPRVGGDPGTSGPAIADLAPAPGRATTPGPKRTGPGSPGAHEERRGAAEGDADRTEVGVR</sequence>
<keyword evidence="4" id="KW-0788">Thiol protease</keyword>
<reference evidence="15 16" key="1">
    <citation type="submission" date="2016-10" db="EMBL/GenBank/DDBJ databases">
        <authorList>
            <person name="de Groot N.N."/>
        </authorList>
    </citation>
    <scope>NUCLEOTIDE SEQUENCE [LARGE SCALE GENOMIC DNA]</scope>
    <source>
        <strain evidence="15 16">CGMCC 4.2022</strain>
    </source>
</reference>
<evidence type="ECO:0000256" key="6">
    <source>
        <dbReference type="ARBA" id="ARBA00022927"/>
    </source>
</evidence>
<evidence type="ECO:0000256" key="1">
    <source>
        <dbReference type="ARBA" id="ARBA00004651"/>
    </source>
</evidence>
<keyword evidence="3" id="KW-0547">Nucleotide-binding</keyword>
<dbReference type="InterPro" id="IPR011527">
    <property type="entry name" value="ABC1_TM_dom"/>
</dbReference>
<dbReference type="GO" id="GO:0140359">
    <property type="term" value="F:ABC-type transporter activity"/>
    <property type="evidence" value="ECO:0007669"/>
    <property type="project" value="InterPro"/>
</dbReference>
<evidence type="ECO:0000256" key="11">
    <source>
        <dbReference type="SAM" id="Phobius"/>
    </source>
</evidence>
<feature type="compositionally biased region" description="Basic and acidic residues" evidence="10">
    <location>
        <begin position="778"/>
        <end position="798"/>
    </location>
</feature>
<organism evidence="15 16">
    <name type="scientific">Actinacidiphila guanduensis</name>
    <dbReference type="NCBI Taxonomy" id="310781"/>
    <lineage>
        <taxon>Bacteria</taxon>
        <taxon>Bacillati</taxon>
        <taxon>Actinomycetota</taxon>
        <taxon>Actinomycetes</taxon>
        <taxon>Kitasatosporales</taxon>
        <taxon>Streptomycetaceae</taxon>
        <taxon>Actinacidiphila</taxon>
    </lineage>
</organism>
<dbReference type="Gene3D" id="1.20.1560.10">
    <property type="entry name" value="ABC transporter type 1, transmembrane domain"/>
    <property type="match status" value="1"/>
</dbReference>
<evidence type="ECO:0000256" key="4">
    <source>
        <dbReference type="ARBA" id="ARBA00022807"/>
    </source>
</evidence>
<feature type="transmembrane region" description="Helical" evidence="11">
    <location>
        <begin position="315"/>
        <end position="335"/>
    </location>
</feature>
<keyword evidence="9" id="KW-0080">Bacteriocin transport</keyword>
<keyword evidence="6" id="KW-0813">Transport</keyword>
<evidence type="ECO:0000259" key="12">
    <source>
        <dbReference type="PROSITE" id="PS50893"/>
    </source>
</evidence>
<feature type="domain" description="ABC transmembrane type-1" evidence="13">
    <location>
        <begin position="179"/>
        <end position="459"/>
    </location>
</feature>
<dbReference type="SUPFAM" id="SSF52540">
    <property type="entry name" value="P-loop containing nucleoside triphosphate hydrolases"/>
    <property type="match status" value="1"/>
</dbReference>
<dbReference type="GO" id="GO:0006508">
    <property type="term" value="P:proteolysis"/>
    <property type="evidence" value="ECO:0007669"/>
    <property type="project" value="InterPro"/>
</dbReference>
<dbReference type="STRING" id="310781.SAMN05216259_112160"/>
<protein>
    <submittedName>
        <fullName evidence="15">Colicin V processing peptidase. Cysteine peptidase. MEROPS family C39</fullName>
    </submittedName>
</protein>
<dbReference type="InterPro" id="IPR039421">
    <property type="entry name" value="Type_1_exporter"/>
</dbReference>
<dbReference type="SUPFAM" id="SSF90123">
    <property type="entry name" value="ABC transporter transmembrane region"/>
    <property type="match status" value="1"/>
</dbReference>
<evidence type="ECO:0000313" key="15">
    <source>
        <dbReference type="EMBL" id="SDO78247.1"/>
    </source>
</evidence>
<dbReference type="InterPro" id="IPR027417">
    <property type="entry name" value="P-loop_NTPase"/>
</dbReference>
<dbReference type="GO" id="GO:0043213">
    <property type="term" value="P:bacteriocin transport"/>
    <property type="evidence" value="ECO:0007669"/>
    <property type="project" value="UniProtKB-KW"/>
</dbReference>
<keyword evidence="6" id="KW-0653">Protein transport</keyword>
<feature type="compositionally biased region" description="Gly residues" evidence="10">
    <location>
        <begin position="715"/>
        <end position="726"/>
    </location>
</feature>
<dbReference type="PROSITE" id="PS50929">
    <property type="entry name" value="ABC_TM1F"/>
    <property type="match status" value="1"/>
</dbReference>
<feature type="compositionally biased region" description="Low complexity" evidence="10">
    <location>
        <begin position="727"/>
        <end position="743"/>
    </location>
</feature>
<evidence type="ECO:0000256" key="5">
    <source>
        <dbReference type="ARBA" id="ARBA00022840"/>
    </source>
</evidence>
<dbReference type="OrthoDB" id="9806127at2"/>
<dbReference type="InterPro" id="IPR005074">
    <property type="entry name" value="Peptidase_C39"/>
</dbReference>
<gene>
    <name evidence="15" type="ORF">SAMN05216259_112160</name>
</gene>
<dbReference type="GO" id="GO:0008234">
    <property type="term" value="F:cysteine-type peptidase activity"/>
    <property type="evidence" value="ECO:0007669"/>
    <property type="project" value="UniProtKB-KW"/>
</dbReference>
<feature type="region of interest" description="Disordered" evidence="10">
    <location>
        <begin position="704"/>
        <end position="798"/>
    </location>
</feature>
<dbReference type="Pfam" id="PF03412">
    <property type="entry name" value="Peptidase_C39"/>
    <property type="match status" value="1"/>
</dbReference>
<evidence type="ECO:0000256" key="10">
    <source>
        <dbReference type="SAM" id="MobiDB-lite"/>
    </source>
</evidence>
<evidence type="ECO:0000256" key="3">
    <source>
        <dbReference type="ARBA" id="ARBA00022741"/>
    </source>
</evidence>
<dbReference type="InterPro" id="IPR003439">
    <property type="entry name" value="ABC_transporter-like_ATP-bd"/>
</dbReference>
<dbReference type="GO" id="GO:0005524">
    <property type="term" value="F:ATP binding"/>
    <property type="evidence" value="ECO:0007669"/>
    <property type="project" value="UniProtKB-KW"/>
</dbReference>
<feature type="compositionally biased region" description="Low complexity" evidence="10">
    <location>
        <begin position="757"/>
        <end position="768"/>
    </location>
</feature>
<evidence type="ECO:0000259" key="13">
    <source>
        <dbReference type="PROSITE" id="PS50929"/>
    </source>
</evidence>
<dbReference type="Proteomes" id="UP000199341">
    <property type="component" value="Unassembled WGS sequence"/>
</dbReference>
<feature type="domain" description="Peptidase C39" evidence="14">
    <location>
        <begin position="20"/>
        <end position="148"/>
    </location>
</feature>
<dbReference type="PANTHER" id="PTHR24221:SF654">
    <property type="entry name" value="ATP-BINDING CASSETTE SUB-FAMILY B MEMBER 6"/>
    <property type="match status" value="1"/>
</dbReference>
<dbReference type="SMART" id="SM00382">
    <property type="entry name" value="AAA"/>
    <property type="match status" value="1"/>
</dbReference>
<evidence type="ECO:0000313" key="16">
    <source>
        <dbReference type="Proteomes" id="UP000199341"/>
    </source>
</evidence>
<feature type="transmembrane region" description="Helical" evidence="11">
    <location>
        <begin position="287"/>
        <end position="309"/>
    </location>
</feature>
<dbReference type="InterPro" id="IPR017871">
    <property type="entry name" value="ABC_transporter-like_CS"/>
</dbReference>
<keyword evidence="4" id="KW-0378">Hydrolase</keyword>
<dbReference type="CDD" id="cd03228">
    <property type="entry name" value="ABCC_MRP_Like"/>
    <property type="match status" value="1"/>
</dbReference>
<dbReference type="Gene3D" id="3.40.50.300">
    <property type="entry name" value="P-loop containing nucleotide triphosphate hydrolases"/>
    <property type="match status" value="1"/>
</dbReference>
<dbReference type="GO" id="GO:0034040">
    <property type="term" value="F:ATPase-coupled lipid transmembrane transporter activity"/>
    <property type="evidence" value="ECO:0007669"/>
    <property type="project" value="TreeGrafter"/>
</dbReference>
<feature type="transmembrane region" description="Helical" evidence="11">
    <location>
        <begin position="215"/>
        <end position="235"/>
    </location>
</feature>
<dbReference type="InterPro" id="IPR036640">
    <property type="entry name" value="ABC1_TM_sf"/>
</dbReference>
<dbReference type="EMBL" id="FNIE01000012">
    <property type="protein sequence ID" value="SDO78247.1"/>
    <property type="molecule type" value="Genomic_DNA"/>
</dbReference>
<keyword evidence="8 11" id="KW-0472">Membrane</keyword>
<dbReference type="AlphaFoldDB" id="A0A1H0MD18"/>
<dbReference type="PROSITE" id="PS00211">
    <property type="entry name" value="ABC_TRANSPORTER_1"/>
    <property type="match status" value="1"/>
</dbReference>
<dbReference type="GO" id="GO:0005886">
    <property type="term" value="C:plasma membrane"/>
    <property type="evidence" value="ECO:0007669"/>
    <property type="project" value="UniProtKB-SubCell"/>
</dbReference>
<feature type="transmembrane region" description="Helical" evidence="11">
    <location>
        <begin position="403"/>
        <end position="424"/>
    </location>
</feature>
<dbReference type="PANTHER" id="PTHR24221">
    <property type="entry name" value="ATP-BINDING CASSETTE SUB-FAMILY B"/>
    <property type="match status" value="1"/>
</dbReference>